<dbReference type="AlphaFoldDB" id="A0AAD9FHX7"/>
<gene>
    <name evidence="2" type="ORF">KUDE01_008939</name>
</gene>
<feature type="region of interest" description="Disordered" evidence="1">
    <location>
        <begin position="1"/>
        <end position="106"/>
    </location>
</feature>
<evidence type="ECO:0000256" key="1">
    <source>
        <dbReference type="SAM" id="MobiDB-lite"/>
    </source>
</evidence>
<name>A0AAD9FHX7_DISEL</name>
<feature type="compositionally biased region" description="Acidic residues" evidence="1">
    <location>
        <begin position="57"/>
        <end position="67"/>
    </location>
</feature>
<dbReference type="Proteomes" id="UP001228049">
    <property type="component" value="Unassembled WGS sequence"/>
</dbReference>
<keyword evidence="3" id="KW-1185">Reference proteome</keyword>
<proteinExistence type="predicted"/>
<accession>A0AAD9FHX7</accession>
<dbReference type="EMBL" id="JASDAP010000001">
    <property type="protein sequence ID" value="KAK1906543.1"/>
    <property type="molecule type" value="Genomic_DNA"/>
</dbReference>
<feature type="compositionally biased region" description="Polar residues" evidence="1">
    <location>
        <begin position="42"/>
        <end position="53"/>
    </location>
</feature>
<evidence type="ECO:0000313" key="2">
    <source>
        <dbReference type="EMBL" id="KAK1906543.1"/>
    </source>
</evidence>
<protein>
    <submittedName>
        <fullName evidence="2">Bifunctional autolysin</fullName>
    </submittedName>
</protein>
<reference evidence="2" key="1">
    <citation type="submission" date="2023-04" db="EMBL/GenBank/DDBJ databases">
        <title>Chromosome-level genome of Chaenocephalus aceratus.</title>
        <authorList>
            <person name="Park H."/>
        </authorList>
    </citation>
    <scope>NUCLEOTIDE SEQUENCE</scope>
    <source>
        <strain evidence="2">DE</strain>
        <tissue evidence="2">Muscle</tissue>
    </source>
</reference>
<organism evidence="2 3">
    <name type="scientific">Dissostichus eleginoides</name>
    <name type="common">Patagonian toothfish</name>
    <name type="synonym">Dissostichus amissus</name>
    <dbReference type="NCBI Taxonomy" id="100907"/>
    <lineage>
        <taxon>Eukaryota</taxon>
        <taxon>Metazoa</taxon>
        <taxon>Chordata</taxon>
        <taxon>Craniata</taxon>
        <taxon>Vertebrata</taxon>
        <taxon>Euteleostomi</taxon>
        <taxon>Actinopterygii</taxon>
        <taxon>Neopterygii</taxon>
        <taxon>Teleostei</taxon>
        <taxon>Neoteleostei</taxon>
        <taxon>Acanthomorphata</taxon>
        <taxon>Eupercaria</taxon>
        <taxon>Perciformes</taxon>
        <taxon>Notothenioidei</taxon>
        <taxon>Nototheniidae</taxon>
        <taxon>Dissostichus</taxon>
    </lineage>
</organism>
<evidence type="ECO:0000313" key="3">
    <source>
        <dbReference type="Proteomes" id="UP001228049"/>
    </source>
</evidence>
<comment type="caution">
    <text evidence="2">The sequence shown here is derived from an EMBL/GenBank/DDBJ whole genome shotgun (WGS) entry which is preliminary data.</text>
</comment>
<sequence>MDGDLEDGEISGSGSDTEMGTAQVPAAFSGQSFHNRAAVQPSAASYRSGNKPVSSDSDQDSSDEDSEFGANKRPKASNATQPPPESTTTRPEPTRMDVPNAPGAEK</sequence>